<keyword evidence="2" id="KW-1185">Reference proteome</keyword>
<protein>
    <submittedName>
        <fullName evidence="1">GL25393</fullName>
    </submittedName>
</protein>
<dbReference type="Proteomes" id="UP000008744">
    <property type="component" value="Unassembled WGS sequence"/>
</dbReference>
<evidence type="ECO:0000313" key="2">
    <source>
        <dbReference type="Proteomes" id="UP000008744"/>
    </source>
</evidence>
<organism evidence="2">
    <name type="scientific">Drosophila persimilis</name>
    <name type="common">Fruit fly</name>
    <dbReference type="NCBI Taxonomy" id="7234"/>
    <lineage>
        <taxon>Eukaryota</taxon>
        <taxon>Metazoa</taxon>
        <taxon>Ecdysozoa</taxon>
        <taxon>Arthropoda</taxon>
        <taxon>Hexapoda</taxon>
        <taxon>Insecta</taxon>
        <taxon>Pterygota</taxon>
        <taxon>Neoptera</taxon>
        <taxon>Endopterygota</taxon>
        <taxon>Diptera</taxon>
        <taxon>Brachycera</taxon>
        <taxon>Muscomorpha</taxon>
        <taxon>Ephydroidea</taxon>
        <taxon>Drosophilidae</taxon>
        <taxon>Drosophila</taxon>
        <taxon>Sophophora</taxon>
    </lineage>
</organism>
<accession>B4HCI4</accession>
<proteinExistence type="predicted"/>
<dbReference type="AlphaFoldDB" id="B4HCI4"/>
<sequence>MFPEDVFKSAMRHTPSLPITTSTTLASGQRIGGRSFLQMFARRYDPPKPGLLQKRQSIGEFDLPYAEEIIKNARTNEKINPLRIEKCRISELNVRWNTPIGYIYCHTWLRIGNRGVDDSSKRSCVSRGARMHTNAYGGSLNRNAGIAQPRHKCRRLSSPKLKLLGEPGCDEMQLRS</sequence>
<reference evidence="1 2" key="1">
    <citation type="journal article" date="2007" name="Nature">
        <title>Evolution of genes and genomes on the Drosophila phylogeny.</title>
        <authorList>
            <consortium name="Drosophila 12 Genomes Consortium"/>
            <person name="Clark A.G."/>
            <person name="Eisen M.B."/>
            <person name="Smith D.R."/>
            <person name="Bergman C.M."/>
            <person name="Oliver B."/>
            <person name="Markow T.A."/>
            <person name="Kaufman T.C."/>
            <person name="Kellis M."/>
            <person name="Gelbart W."/>
            <person name="Iyer V.N."/>
            <person name="Pollard D.A."/>
            <person name="Sackton T.B."/>
            <person name="Larracuente A.M."/>
            <person name="Singh N.D."/>
            <person name="Abad J.P."/>
            <person name="Abt D.N."/>
            <person name="Adryan B."/>
            <person name="Aguade M."/>
            <person name="Akashi H."/>
            <person name="Anderson W.W."/>
            <person name="Aquadro C.F."/>
            <person name="Ardell D.H."/>
            <person name="Arguello R."/>
            <person name="Artieri C.G."/>
            <person name="Barbash D.A."/>
            <person name="Barker D."/>
            <person name="Barsanti P."/>
            <person name="Batterham P."/>
            <person name="Batzoglou S."/>
            <person name="Begun D."/>
            <person name="Bhutkar A."/>
            <person name="Blanco E."/>
            <person name="Bosak S.A."/>
            <person name="Bradley R.K."/>
            <person name="Brand A.D."/>
            <person name="Brent M.R."/>
            <person name="Brooks A.N."/>
            <person name="Brown R.H."/>
            <person name="Butlin R.K."/>
            <person name="Caggese C."/>
            <person name="Calvi B.R."/>
            <person name="Bernardo de Carvalho A."/>
            <person name="Caspi A."/>
            <person name="Castrezana S."/>
            <person name="Celniker S.E."/>
            <person name="Chang J.L."/>
            <person name="Chapple C."/>
            <person name="Chatterji S."/>
            <person name="Chinwalla A."/>
            <person name="Civetta A."/>
            <person name="Clifton S.W."/>
            <person name="Comeron J.M."/>
            <person name="Costello J.C."/>
            <person name="Coyne J.A."/>
            <person name="Daub J."/>
            <person name="David R.G."/>
            <person name="Delcher A.L."/>
            <person name="Delehaunty K."/>
            <person name="Do C.B."/>
            <person name="Ebling H."/>
            <person name="Edwards K."/>
            <person name="Eickbush T."/>
            <person name="Evans J.D."/>
            <person name="Filipski A."/>
            <person name="Findeiss S."/>
            <person name="Freyhult E."/>
            <person name="Fulton L."/>
            <person name="Fulton R."/>
            <person name="Garcia A.C."/>
            <person name="Gardiner A."/>
            <person name="Garfield D.A."/>
            <person name="Garvin B.E."/>
            <person name="Gibson G."/>
            <person name="Gilbert D."/>
            <person name="Gnerre S."/>
            <person name="Godfrey J."/>
            <person name="Good R."/>
            <person name="Gotea V."/>
            <person name="Gravely B."/>
            <person name="Greenberg A.J."/>
            <person name="Griffiths-Jones S."/>
            <person name="Gross S."/>
            <person name="Guigo R."/>
            <person name="Gustafson E.A."/>
            <person name="Haerty W."/>
            <person name="Hahn M.W."/>
            <person name="Halligan D.L."/>
            <person name="Halpern A.L."/>
            <person name="Halter G.M."/>
            <person name="Han M.V."/>
            <person name="Heger A."/>
            <person name="Hillier L."/>
            <person name="Hinrichs A.S."/>
            <person name="Holmes I."/>
            <person name="Hoskins R.A."/>
            <person name="Hubisz M.J."/>
            <person name="Hultmark D."/>
            <person name="Huntley M.A."/>
            <person name="Jaffe D.B."/>
            <person name="Jagadeeshan S."/>
            <person name="Jeck W.R."/>
            <person name="Johnson J."/>
            <person name="Jones C.D."/>
            <person name="Jordan W.C."/>
            <person name="Karpen G.H."/>
            <person name="Kataoka E."/>
            <person name="Keightley P.D."/>
            <person name="Kheradpour P."/>
            <person name="Kirkness E.F."/>
            <person name="Koerich L.B."/>
            <person name="Kristiansen K."/>
            <person name="Kudrna D."/>
            <person name="Kulathinal R.J."/>
            <person name="Kumar S."/>
            <person name="Kwok R."/>
            <person name="Lander E."/>
            <person name="Langley C.H."/>
            <person name="Lapoint R."/>
            <person name="Lazzaro B.P."/>
            <person name="Lee S.J."/>
            <person name="Levesque L."/>
            <person name="Li R."/>
            <person name="Lin C.F."/>
            <person name="Lin M.F."/>
            <person name="Lindblad-Toh K."/>
            <person name="Llopart A."/>
            <person name="Long M."/>
            <person name="Low L."/>
            <person name="Lozovsky E."/>
            <person name="Lu J."/>
            <person name="Luo M."/>
            <person name="Machado C.A."/>
            <person name="Makalowski W."/>
            <person name="Marzo M."/>
            <person name="Matsuda M."/>
            <person name="Matzkin L."/>
            <person name="McAllister B."/>
            <person name="McBride C.S."/>
            <person name="McKernan B."/>
            <person name="McKernan K."/>
            <person name="Mendez-Lago M."/>
            <person name="Minx P."/>
            <person name="Mollenhauer M.U."/>
            <person name="Montooth K."/>
            <person name="Mount S.M."/>
            <person name="Mu X."/>
            <person name="Myers E."/>
            <person name="Negre B."/>
            <person name="Newfeld S."/>
            <person name="Nielsen R."/>
            <person name="Noor M.A."/>
            <person name="O'Grady P."/>
            <person name="Pachter L."/>
            <person name="Papaceit M."/>
            <person name="Parisi M.J."/>
            <person name="Parisi M."/>
            <person name="Parts L."/>
            <person name="Pedersen J.S."/>
            <person name="Pesole G."/>
            <person name="Phillippy A.M."/>
            <person name="Ponting C.P."/>
            <person name="Pop M."/>
            <person name="Porcelli D."/>
            <person name="Powell J.R."/>
            <person name="Prohaska S."/>
            <person name="Pruitt K."/>
            <person name="Puig M."/>
            <person name="Quesneville H."/>
            <person name="Ram K.R."/>
            <person name="Rand D."/>
            <person name="Rasmussen M.D."/>
            <person name="Reed L.K."/>
            <person name="Reenan R."/>
            <person name="Reily A."/>
            <person name="Remington K.A."/>
            <person name="Rieger T.T."/>
            <person name="Ritchie M.G."/>
            <person name="Robin C."/>
            <person name="Rogers Y.H."/>
            <person name="Rohde C."/>
            <person name="Rozas J."/>
            <person name="Rubenfield M.J."/>
            <person name="Ruiz A."/>
            <person name="Russo S."/>
            <person name="Salzberg S.L."/>
            <person name="Sanchez-Gracia A."/>
            <person name="Saranga D.J."/>
            <person name="Sato H."/>
            <person name="Schaeffer S.W."/>
            <person name="Schatz M.C."/>
            <person name="Schlenke T."/>
            <person name="Schwartz R."/>
            <person name="Segarra C."/>
            <person name="Singh R.S."/>
            <person name="Sirot L."/>
            <person name="Sirota M."/>
            <person name="Sisneros N.B."/>
            <person name="Smith C.D."/>
            <person name="Smith T.F."/>
            <person name="Spieth J."/>
            <person name="Stage D.E."/>
            <person name="Stark A."/>
            <person name="Stephan W."/>
            <person name="Strausberg R.L."/>
            <person name="Strempel S."/>
            <person name="Sturgill D."/>
            <person name="Sutton G."/>
            <person name="Sutton G.G."/>
            <person name="Tao W."/>
            <person name="Teichmann S."/>
            <person name="Tobari Y.N."/>
            <person name="Tomimura Y."/>
            <person name="Tsolas J.M."/>
            <person name="Valente V.L."/>
            <person name="Venter E."/>
            <person name="Venter J.C."/>
            <person name="Vicario S."/>
            <person name="Vieira F.G."/>
            <person name="Vilella A.J."/>
            <person name="Villasante A."/>
            <person name="Walenz B."/>
            <person name="Wang J."/>
            <person name="Wasserman M."/>
            <person name="Watts T."/>
            <person name="Wilson D."/>
            <person name="Wilson R.K."/>
            <person name="Wing R.A."/>
            <person name="Wolfner M.F."/>
            <person name="Wong A."/>
            <person name="Wong G.K."/>
            <person name="Wu C.I."/>
            <person name="Wu G."/>
            <person name="Yamamoto D."/>
            <person name="Yang H.P."/>
            <person name="Yang S.P."/>
            <person name="Yorke J.A."/>
            <person name="Yoshida K."/>
            <person name="Zdobnov E."/>
            <person name="Zhang P."/>
            <person name="Zhang Y."/>
            <person name="Zimin A.V."/>
            <person name="Baldwin J."/>
            <person name="Abdouelleil A."/>
            <person name="Abdulkadir J."/>
            <person name="Abebe A."/>
            <person name="Abera B."/>
            <person name="Abreu J."/>
            <person name="Acer S.C."/>
            <person name="Aftuck L."/>
            <person name="Alexander A."/>
            <person name="An P."/>
            <person name="Anderson E."/>
            <person name="Anderson S."/>
            <person name="Arachi H."/>
            <person name="Azer M."/>
            <person name="Bachantsang P."/>
            <person name="Barry A."/>
            <person name="Bayul T."/>
            <person name="Berlin A."/>
            <person name="Bessette D."/>
            <person name="Bloom T."/>
            <person name="Blye J."/>
            <person name="Boguslavskiy L."/>
            <person name="Bonnet C."/>
            <person name="Boukhgalter B."/>
            <person name="Bourzgui I."/>
            <person name="Brown A."/>
            <person name="Cahill P."/>
            <person name="Channer S."/>
            <person name="Cheshatsang Y."/>
            <person name="Chuda L."/>
            <person name="Citroen M."/>
            <person name="Collymore A."/>
            <person name="Cooke P."/>
            <person name="Costello M."/>
            <person name="D'Aco K."/>
            <person name="Daza R."/>
            <person name="De Haan G."/>
            <person name="DeGray S."/>
            <person name="DeMaso C."/>
            <person name="Dhargay N."/>
            <person name="Dooley K."/>
            <person name="Dooley E."/>
            <person name="Doricent M."/>
            <person name="Dorje P."/>
            <person name="Dorjee K."/>
            <person name="Dupes A."/>
            <person name="Elong R."/>
            <person name="Falk J."/>
            <person name="Farina A."/>
            <person name="Faro S."/>
            <person name="Ferguson D."/>
            <person name="Fisher S."/>
            <person name="Foley C.D."/>
            <person name="Franke A."/>
            <person name="Friedrich D."/>
            <person name="Gadbois L."/>
            <person name="Gearin G."/>
            <person name="Gearin C.R."/>
            <person name="Giannoukos G."/>
            <person name="Goode T."/>
            <person name="Graham J."/>
            <person name="Grandbois E."/>
            <person name="Grewal S."/>
            <person name="Gyaltsen K."/>
            <person name="Hafez N."/>
            <person name="Hagos B."/>
            <person name="Hall J."/>
            <person name="Henson C."/>
            <person name="Hollinger A."/>
            <person name="Honan T."/>
            <person name="Huard M.D."/>
            <person name="Hughes L."/>
            <person name="Hurhula B."/>
            <person name="Husby M.E."/>
            <person name="Kamat A."/>
            <person name="Kanga B."/>
            <person name="Kashin S."/>
            <person name="Khazanovich D."/>
            <person name="Kisner P."/>
            <person name="Lance K."/>
            <person name="Lara M."/>
            <person name="Lee W."/>
            <person name="Lennon N."/>
            <person name="Letendre F."/>
            <person name="LeVine R."/>
            <person name="Lipovsky A."/>
            <person name="Liu X."/>
            <person name="Liu J."/>
            <person name="Liu S."/>
            <person name="Lokyitsang T."/>
            <person name="Lokyitsang Y."/>
            <person name="Lubonja R."/>
            <person name="Lui A."/>
            <person name="MacDonald P."/>
            <person name="Magnisalis V."/>
            <person name="Maru K."/>
            <person name="Matthews C."/>
            <person name="McCusker W."/>
            <person name="McDonough S."/>
            <person name="Mehta T."/>
            <person name="Meldrim J."/>
            <person name="Meneus L."/>
            <person name="Mihai O."/>
            <person name="Mihalev A."/>
            <person name="Mihova T."/>
            <person name="Mittelman R."/>
            <person name="Mlenga V."/>
            <person name="Montmayeur A."/>
            <person name="Mulrain L."/>
            <person name="Navidi A."/>
            <person name="Naylor J."/>
            <person name="Negash T."/>
            <person name="Nguyen T."/>
            <person name="Nguyen N."/>
            <person name="Nicol R."/>
            <person name="Norbu C."/>
            <person name="Norbu N."/>
            <person name="Novod N."/>
            <person name="O'Neill B."/>
            <person name="Osman S."/>
            <person name="Markiewicz E."/>
            <person name="Oyono O.L."/>
            <person name="Patti C."/>
            <person name="Phunkhang P."/>
            <person name="Pierre F."/>
            <person name="Priest M."/>
            <person name="Raghuraman S."/>
            <person name="Rege F."/>
            <person name="Reyes R."/>
            <person name="Rise C."/>
            <person name="Rogov P."/>
            <person name="Ross K."/>
            <person name="Ryan E."/>
            <person name="Settipalli S."/>
            <person name="Shea T."/>
            <person name="Sherpa N."/>
            <person name="Shi L."/>
            <person name="Shih D."/>
            <person name="Sparrow T."/>
            <person name="Spaulding J."/>
            <person name="Stalker J."/>
            <person name="Stange-Thomann N."/>
            <person name="Stavropoulos S."/>
            <person name="Stone C."/>
            <person name="Strader C."/>
            <person name="Tesfaye S."/>
            <person name="Thomson T."/>
            <person name="Thoulutsang Y."/>
            <person name="Thoulutsang D."/>
            <person name="Topham K."/>
            <person name="Topping I."/>
            <person name="Tsamla T."/>
            <person name="Vassiliev H."/>
            <person name="Vo A."/>
            <person name="Wangchuk T."/>
            <person name="Wangdi T."/>
            <person name="Weiand M."/>
            <person name="Wilkinson J."/>
            <person name="Wilson A."/>
            <person name="Yadav S."/>
            <person name="Young G."/>
            <person name="Yu Q."/>
            <person name="Zembek L."/>
            <person name="Zhong D."/>
            <person name="Zimmer A."/>
            <person name="Zwirko Z."/>
            <person name="Jaffe D.B."/>
            <person name="Alvarez P."/>
            <person name="Brockman W."/>
            <person name="Butler J."/>
            <person name="Chin C."/>
            <person name="Gnerre S."/>
            <person name="Grabherr M."/>
            <person name="Kleber M."/>
            <person name="Mauceli E."/>
            <person name="MacCallum I."/>
        </authorList>
    </citation>
    <scope>NUCLEOTIDE SEQUENCE [LARGE SCALE GENOMIC DNA]</scope>
    <source>
        <strain evidence="2">MSH-3 / Tucson 14011-0111.49</strain>
    </source>
</reference>
<name>B4HCI4_DROPE</name>
<dbReference type="EMBL" id="CH479336">
    <property type="protein sequence ID" value="EDW26950.1"/>
    <property type="molecule type" value="Genomic_DNA"/>
</dbReference>
<gene>
    <name evidence="1" type="primary">Dper\GL25393</name>
    <name evidence="1" type="ORF">Dper_GL25393</name>
</gene>
<evidence type="ECO:0000313" key="1">
    <source>
        <dbReference type="EMBL" id="EDW26950.1"/>
    </source>
</evidence>
<dbReference type="HOGENOM" id="CLU_1526794_0_0_1"/>